<dbReference type="Proteomes" id="UP000249169">
    <property type="component" value="Unassembled WGS sequence"/>
</dbReference>
<dbReference type="RefSeq" id="WP_111728010.1">
    <property type="nucleotide sequence ID" value="NZ_QHKO01000001.1"/>
</dbReference>
<dbReference type="InterPro" id="IPR007372">
    <property type="entry name" value="Lipid/polyisoprenoid-bd_YceI"/>
</dbReference>
<name>A0A328CA65_9DELT</name>
<gene>
    <name evidence="2" type="ORF">DL240_01095</name>
</gene>
<keyword evidence="3" id="KW-1185">Reference proteome</keyword>
<evidence type="ECO:0000313" key="2">
    <source>
        <dbReference type="EMBL" id="RAL24838.1"/>
    </source>
</evidence>
<protein>
    <recommendedName>
        <fullName evidence="1">Lipid/polyisoprenoid-binding YceI-like domain-containing protein</fullName>
    </recommendedName>
</protein>
<dbReference type="AlphaFoldDB" id="A0A328CA65"/>
<feature type="domain" description="Lipid/polyisoprenoid-binding YceI-like" evidence="1">
    <location>
        <begin position="76"/>
        <end position="185"/>
    </location>
</feature>
<reference evidence="2 3" key="1">
    <citation type="submission" date="2018-05" db="EMBL/GenBank/DDBJ databases">
        <title>Lujinxingia marina gen. nov. sp. nov., a new facultative anaerobic member of the class Deltaproteobacteria, and proposal of Lujinxingaceae fam. nov.</title>
        <authorList>
            <person name="Li C.-M."/>
        </authorList>
    </citation>
    <scope>NUCLEOTIDE SEQUENCE [LARGE SCALE GENOMIC DNA]</scope>
    <source>
        <strain evidence="2 3">B210</strain>
    </source>
</reference>
<proteinExistence type="predicted"/>
<sequence>MNGYIELNPSSFFAAVIVRNDSSRVLSRLGHDHVVRALPEASRLELSTAPLEAMSFELHFAADRLVVDDAPDRSRVGLGAPVSDKDRRATADNMLSKGQLDAGRFPRLSFACRGVQPGSPATLLASLTIRGHQHAFDFPLDLHVDQTRIEARGQVELTHADLGLKPYRAPMGALQNRPELTFVVELSADLHPLS</sequence>
<evidence type="ECO:0000259" key="1">
    <source>
        <dbReference type="Pfam" id="PF04264"/>
    </source>
</evidence>
<accession>A0A328CA65</accession>
<comment type="caution">
    <text evidence="2">The sequence shown here is derived from an EMBL/GenBank/DDBJ whole genome shotgun (WGS) entry which is preliminary data.</text>
</comment>
<dbReference type="EMBL" id="QHKO01000001">
    <property type="protein sequence ID" value="RAL24838.1"/>
    <property type="molecule type" value="Genomic_DNA"/>
</dbReference>
<dbReference type="Pfam" id="PF04264">
    <property type="entry name" value="YceI"/>
    <property type="match status" value="1"/>
</dbReference>
<dbReference type="SUPFAM" id="SSF101874">
    <property type="entry name" value="YceI-like"/>
    <property type="match status" value="1"/>
</dbReference>
<organism evidence="2 3">
    <name type="scientific">Lujinxingia litoralis</name>
    <dbReference type="NCBI Taxonomy" id="2211119"/>
    <lineage>
        <taxon>Bacteria</taxon>
        <taxon>Deltaproteobacteria</taxon>
        <taxon>Bradymonadales</taxon>
        <taxon>Lujinxingiaceae</taxon>
        <taxon>Lujinxingia</taxon>
    </lineage>
</organism>
<dbReference type="OrthoDB" id="5504706at2"/>
<evidence type="ECO:0000313" key="3">
    <source>
        <dbReference type="Proteomes" id="UP000249169"/>
    </source>
</evidence>
<dbReference type="Gene3D" id="2.40.128.110">
    <property type="entry name" value="Lipid/polyisoprenoid-binding, YceI-like"/>
    <property type="match status" value="1"/>
</dbReference>
<dbReference type="InterPro" id="IPR036761">
    <property type="entry name" value="TTHA0802/YceI-like_sf"/>
</dbReference>